<organism evidence="1 2">
    <name type="scientific">Paenibacillus cellulosilyticus</name>
    <dbReference type="NCBI Taxonomy" id="375489"/>
    <lineage>
        <taxon>Bacteria</taxon>
        <taxon>Bacillati</taxon>
        <taxon>Bacillota</taxon>
        <taxon>Bacilli</taxon>
        <taxon>Bacillales</taxon>
        <taxon>Paenibacillaceae</taxon>
        <taxon>Paenibacillus</taxon>
    </lineage>
</organism>
<gene>
    <name evidence="1" type="ORF">DFQ01_101267</name>
</gene>
<proteinExistence type="predicted"/>
<evidence type="ECO:0000313" key="1">
    <source>
        <dbReference type="EMBL" id="PWW08544.1"/>
    </source>
</evidence>
<accession>A0A2V2Z0E9</accession>
<dbReference type="Proteomes" id="UP000246635">
    <property type="component" value="Unassembled WGS sequence"/>
</dbReference>
<comment type="caution">
    <text evidence="1">The sequence shown here is derived from an EMBL/GenBank/DDBJ whole genome shotgun (WGS) entry which is preliminary data.</text>
</comment>
<evidence type="ECO:0000313" key="2">
    <source>
        <dbReference type="Proteomes" id="UP000246635"/>
    </source>
</evidence>
<keyword evidence="2" id="KW-1185">Reference proteome</keyword>
<protein>
    <submittedName>
        <fullName evidence="1">Uncharacterized protein</fullName>
    </submittedName>
</protein>
<dbReference type="EMBL" id="QGTQ01000001">
    <property type="protein sequence ID" value="PWW08544.1"/>
    <property type="molecule type" value="Genomic_DNA"/>
</dbReference>
<reference evidence="1 2" key="1">
    <citation type="submission" date="2018-05" db="EMBL/GenBank/DDBJ databases">
        <title>Genomic Encyclopedia of Type Strains, Phase III (KMG-III): the genomes of soil and plant-associated and newly described type strains.</title>
        <authorList>
            <person name="Whitman W."/>
        </authorList>
    </citation>
    <scope>NUCLEOTIDE SEQUENCE [LARGE SCALE GENOMIC DNA]</scope>
    <source>
        <strain evidence="1 2">CECT 5696</strain>
    </source>
</reference>
<sequence>MSKRWAPFTYVNFSNKQGDTRYKSNINSIYVVVRVTYSGVPGGLDGETMVIQASTSYL</sequence>
<name>A0A2V2Z0E9_9BACL</name>
<dbReference type="AlphaFoldDB" id="A0A2V2Z0E9"/>